<comment type="subcellular location">
    <subcellularLocation>
        <location evidence="1">Cell membrane</location>
        <topology evidence="1">Multi-pass membrane protein</topology>
    </subcellularLocation>
</comment>
<dbReference type="Proteomes" id="UP000191110">
    <property type="component" value="Unassembled WGS sequence"/>
</dbReference>
<dbReference type="Pfam" id="PF12704">
    <property type="entry name" value="MacB_PCD"/>
    <property type="match status" value="1"/>
</dbReference>
<feature type="transmembrane region" description="Helical" evidence="7">
    <location>
        <begin position="321"/>
        <end position="350"/>
    </location>
</feature>
<comment type="similarity">
    <text evidence="2">Belongs to the ABC-4 integral membrane protein family. LolC/E subfamily.</text>
</comment>
<dbReference type="GO" id="GO:0098797">
    <property type="term" value="C:plasma membrane protein complex"/>
    <property type="evidence" value="ECO:0007669"/>
    <property type="project" value="TreeGrafter"/>
</dbReference>
<dbReference type="GO" id="GO:0044874">
    <property type="term" value="P:lipoprotein localization to outer membrane"/>
    <property type="evidence" value="ECO:0007669"/>
    <property type="project" value="TreeGrafter"/>
</dbReference>
<evidence type="ECO:0000259" key="8">
    <source>
        <dbReference type="Pfam" id="PF02687"/>
    </source>
</evidence>
<protein>
    <submittedName>
        <fullName evidence="10">ABC transporter permease</fullName>
    </submittedName>
</protein>
<evidence type="ECO:0000256" key="3">
    <source>
        <dbReference type="ARBA" id="ARBA00022475"/>
    </source>
</evidence>
<dbReference type="AlphaFoldDB" id="A0A1T2L4I4"/>
<gene>
    <name evidence="10" type="ORF">BOW53_09420</name>
</gene>
<sequence length="416" mass="45455">MRSTHAAQGAYAVTILRLAWRNIWRQHRRSLILITAITLGVFAMVALAALARGSMEAQLHAAINNLTGHIQLHHAAYRDDPVIEHGIAPPSGELLKLLDGPEVEQWSPRIALPAVISSERESAGITLVGIDPGKERELSFIGSGVREGRYLEGVEDRGLLLGRKLADRLETRLGKRVVVMSQGADGELADRGFRVVGIFDAEMQQSETAYLFVGLKTAQKMLRIDNQISEIALRSDSHEGLEPLLSQLRSVSPDLEALDWQELQPMMKLMAGMIDAILVIWFVVVFLAMSFGLVNTLLMAVFERTREIGLLQALGMRPGLILLQVLIESLLLLSIGLLLGNGLAGLYIVWVGDGIDLSAFAEGMEMIGYAPVLYPSVRISDVVTANLLVVVLGILASLYPAWHAARTVPIEAINRS</sequence>
<feature type="domain" description="MacB-like periplasmic core" evidence="9">
    <location>
        <begin position="30"/>
        <end position="250"/>
    </location>
</feature>
<evidence type="ECO:0000256" key="4">
    <source>
        <dbReference type="ARBA" id="ARBA00022692"/>
    </source>
</evidence>
<accession>A0A1T2L4I4</accession>
<comment type="caution">
    <text evidence="10">The sequence shown here is derived from an EMBL/GenBank/DDBJ whole genome shotgun (WGS) entry which is preliminary data.</text>
</comment>
<proteinExistence type="inferred from homology"/>
<feature type="domain" description="ABC3 transporter permease C-terminal" evidence="8">
    <location>
        <begin position="282"/>
        <end position="407"/>
    </location>
</feature>
<evidence type="ECO:0000256" key="6">
    <source>
        <dbReference type="ARBA" id="ARBA00023136"/>
    </source>
</evidence>
<dbReference type="Pfam" id="PF02687">
    <property type="entry name" value="FtsX"/>
    <property type="match status" value="1"/>
</dbReference>
<keyword evidence="3" id="KW-1003">Cell membrane</keyword>
<feature type="transmembrane region" description="Helical" evidence="7">
    <location>
        <begin position="276"/>
        <end position="301"/>
    </location>
</feature>
<evidence type="ECO:0000313" key="10">
    <source>
        <dbReference type="EMBL" id="OOZ39984.1"/>
    </source>
</evidence>
<keyword evidence="5 7" id="KW-1133">Transmembrane helix</keyword>
<feature type="transmembrane region" description="Helical" evidence="7">
    <location>
        <begin position="382"/>
        <end position="402"/>
    </location>
</feature>
<dbReference type="PANTHER" id="PTHR30489">
    <property type="entry name" value="LIPOPROTEIN-RELEASING SYSTEM TRANSMEMBRANE PROTEIN LOLE"/>
    <property type="match status" value="1"/>
</dbReference>
<evidence type="ECO:0000256" key="2">
    <source>
        <dbReference type="ARBA" id="ARBA00005236"/>
    </source>
</evidence>
<evidence type="ECO:0000256" key="1">
    <source>
        <dbReference type="ARBA" id="ARBA00004651"/>
    </source>
</evidence>
<dbReference type="EMBL" id="MPRL01000036">
    <property type="protein sequence ID" value="OOZ39984.1"/>
    <property type="molecule type" value="Genomic_DNA"/>
</dbReference>
<feature type="transmembrane region" description="Helical" evidence="7">
    <location>
        <begin position="31"/>
        <end position="51"/>
    </location>
</feature>
<dbReference type="InterPro" id="IPR003838">
    <property type="entry name" value="ABC3_permease_C"/>
</dbReference>
<keyword evidence="6 7" id="KW-0472">Membrane</keyword>
<keyword evidence="11" id="KW-1185">Reference proteome</keyword>
<keyword evidence="4 7" id="KW-0812">Transmembrane</keyword>
<dbReference type="PANTHER" id="PTHR30489:SF0">
    <property type="entry name" value="LIPOPROTEIN-RELEASING SYSTEM TRANSMEMBRANE PROTEIN LOLE"/>
    <property type="match status" value="1"/>
</dbReference>
<evidence type="ECO:0000313" key="11">
    <source>
        <dbReference type="Proteomes" id="UP000191110"/>
    </source>
</evidence>
<dbReference type="InterPro" id="IPR051447">
    <property type="entry name" value="Lipoprotein-release_system"/>
</dbReference>
<evidence type="ECO:0000256" key="5">
    <source>
        <dbReference type="ARBA" id="ARBA00022989"/>
    </source>
</evidence>
<name>A0A1T2L4I4_9GAMM</name>
<reference evidence="10 11" key="1">
    <citation type="submission" date="2016-11" db="EMBL/GenBank/DDBJ databases">
        <title>Mixed transmission modes and dynamic genome evolution in an obligate animal-bacterial symbiosis.</title>
        <authorList>
            <person name="Russell S.L."/>
            <person name="Corbett-Detig R.B."/>
            <person name="Cavanaugh C.M."/>
        </authorList>
    </citation>
    <scope>NUCLEOTIDE SEQUENCE [LARGE SCALE GENOMIC DNA]</scope>
    <source>
        <strain evidence="10">Sveles-Q1</strain>
    </source>
</reference>
<evidence type="ECO:0000256" key="7">
    <source>
        <dbReference type="SAM" id="Phobius"/>
    </source>
</evidence>
<dbReference type="InterPro" id="IPR025857">
    <property type="entry name" value="MacB_PCD"/>
</dbReference>
<evidence type="ECO:0000259" key="9">
    <source>
        <dbReference type="Pfam" id="PF12704"/>
    </source>
</evidence>
<organism evidence="10 11">
    <name type="scientific">Solemya pervernicosa gill symbiont</name>
    <dbReference type="NCBI Taxonomy" id="642797"/>
    <lineage>
        <taxon>Bacteria</taxon>
        <taxon>Pseudomonadati</taxon>
        <taxon>Pseudomonadota</taxon>
        <taxon>Gammaproteobacteria</taxon>
        <taxon>sulfur-oxidizing symbionts</taxon>
    </lineage>
</organism>